<proteinExistence type="predicted"/>
<dbReference type="PANTHER" id="PTHR43798:SF27">
    <property type="entry name" value="HYDROLASE ALPHA_BETA HYDROLASE FOLD FAMILY"/>
    <property type="match status" value="1"/>
</dbReference>
<evidence type="ECO:0000313" key="4">
    <source>
        <dbReference type="EMBL" id="QDX24662.1"/>
    </source>
</evidence>
<dbReference type="AlphaFoldDB" id="A0A518RB17"/>
<dbReference type="InterPro" id="IPR000073">
    <property type="entry name" value="AB_hydrolase_1"/>
</dbReference>
<accession>A0A518RB17</accession>
<organism evidence="4 5">
    <name type="scientific">Sphingomonas suaedae</name>
    <dbReference type="NCBI Taxonomy" id="2599297"/>
    <lineage>
        <taxon>Bacteria</taxon>
        <taxon>Pseudomonadati</taxon>
        <taxon>Pseudomonadota</taxon>
        <taxon>Alphaproteobacteria</taxon>
        <taxon>Sphingomonadales</taxon>
        <taxon>Sphingomonadaceae</taxon>
        <taxon>Sphingomonas</taxon>
    </lineage>
</organism>
<protein>
    <submittedName>
        <fullName evidence="4">Alpha/beta hydrolase</fullName>
    </submittedName>
</protein>
<keyword evidence="4" id="KW-0378">Hydrolase</keyword>
<keyword evidence="1" id="KW-0732">Signal</keyword>
<dbReference type="InterPro" id="IPR013595">
    <property type="entry name" value="Pept_S33_TAP-like_C"/>
</dbReference>
<evidence type="ECO:0000259" key="3">
    <source>
        <dbReference type="Pfam" id="PF08386"/>
    </source>
</evidence>
<dbReference type="Gene3D" id="3.40.50.1820">
    <property type="entry name" value="alpha/beta hydrolase"/>
    <property type="match status" value="1"/>
</dbReference>
<dbReference type="Proteomes" id="UP000318055">
    <property type="component" value="Chromosome"/>
</dbReference>
<dbReference type="OrthoDB" id="613638at2"/>
<dbReference type="RefSeq" id="WP_145844183.1">
    <property type="nucleotide sequence ID" value="NZ_CP042239.1"/>
</dbReference>
<feature type="domain" description="AB hydrolase-1" evidence="2">
    <location>
        <begin position="104"/>
        <end position="234"/>
    </location>
</feature>
<dbReference type="InterPro" id="IPR029058">
    <property type="entry name" value="AB_hydrolase_fold"/>
</dbReference>
<sequence length="477" mass="51180">MIRLLLTGLALLASAATASAALIAPQLGEARTERLVAPDGRAMAVERGFVRVPERRHRAAPEGVIELAVMRLRWADAPSRIVNMVLAGGPGDSGTGLLRGLSAARAAGLLDLMGGDVIAFDQRGSGRSRPSLALPERVPLPLEAEGSPALWLPVMADAARAAARQFAARGVRLASYTSAENADDVDAVRRAFGYATMHLWGRSYGSHLALATVRRHPGSVARLILVSPEGPDHTYKLPAQTDVVIARIAERAGTPELPATMRTVITRLLREPVTVEVAGPDGAAQRVTIGAFDVQWLTAQALGDPRTLATLPAAYREMAGGDFRRMGAVALAARSQWRLGSGMKYMMDLASHGSPARLRRIERQARTALLGNAINFPLMALRDAWPAVDLGAAYRKRVRSAVPTLILVGDLDARTPVENAREIARGLSHAQIVVVENAAHQFDLFGNAVLQPILREFVAGRAVTTQRVRVREIGFQR</sequence>
<dbReference type="PANTHER" id="PTHR43798">
    <property type="entry name" value="MONOACYLGLYCEROL LIPASE"/>
    <property type="match status" value="1"/>
</dbReference>
<keyword evidence="5" id="KW-1185">Reference proteome</keyword>
<feature type="signal peptide" evidence="1">
    <location>
        <begin position="1"/>
        <end position="20"/>
    </location>
</feature>
<gene>
    <name evidence="4" type="ORF">FPZ54_00545</name>
</gene>
<dbReference type="KEGG" id="ssua:FPZ54_00545"/>
<dbReference type="InterPro" id="IPR050266">
    <property type="entry name" value="AB_hydrolase_sf"/>
</dbReference>
<dbReference type="Pfam" id="PF00561">
    <property type="entry name" value="Abhydrolase_1"/>
    <property type="match status" value="1"/>
</dbReference>
<dbReference type="Pfam" id="PF08386">
    <property type="entry name" value="Abhydrolase_4"/>
    <property type="match status" value="1"/>
</dbReference>
<dbReference type="SUPFAM" id="SSF53474">
    <property type="entry name" value="alpha/beta-Hydrolases"/>
    <property type="match status" value="1"/>
</dbReference>
<evidence type="ECO:0000313" key="5">
    <source>
        <dbReference type="Proteomes" id="UP000318055"/>
    </source>
</evidence>
<reference evidence="4 5" key="1">
    <citation type="submission" date="2019-07" db="EMBL/GenBank/DDBJ databases">
        <title>Sphingomonas alkalisoli sp. nov., isolated from rhizosphere soil of Suaedae salsa.</title>
        <authorList>
            <person name="Zhang H."/>
            <person name="Xu L."/>
            <person name="Zhang J.-X."/>
            <person name="Sun J.-Q."/>
        </authorList>
    </citation>
    <scope>NUCLEOTIDE SEQUENCE [LARGE SCALE GENOMIC DNA]</scope>
    <source>
        <strain evidence="4 5">XS-10</strain>
    </source>
</reference>
<name>A0A518RB17_9SPHN</name>
<feature type="chain" id="PRO_5021957165" evidence="1">
    <location>
        <begin position="21"/>
        <end position="477"/>
    </location>
</feature>
<dbReference type="EMBL" id="CP042239">
    <property type="protein sequence ID" value="QDX24662.1"/>
    <property type="molecule type" value="Genomic_DNA"/>
</dbReference>
<feature type="domain" description="Peptidase S33 tripeptidyl aminopeptidase-like C-terminal" evidence="3">
    <location>
        <begin position="384"/>
        <end position="458"/>
    </location>
</feature>
<dbReference type="GO" id="GO:0016787">
    <property type="term" value="F:hydrolase activity"/>
    <property type="evidence" value="ECO:0007669"/>
    <property type="project" value="UniProtKB-KW"/>
</dbReference>
<evidence type="ECO:0000259" key="2">
    <source>
        <dbReference type="Pfam" id="PF00561"/>
    </source>
</evidence>
<evidence type="ECO:0000256" key="1">
    <source>
        <dbReference type="SAM" id="SignalP"/>
    </source>
</evidence>
<dbReference type="GO" id="GO:0016020">
    <property type="term" value="C:membrane"/>
    <property type="evidence" value="ECO:0007669"/>
    <property type="project" value="TreeGrafter"/>
</dbReference>